<reference evidence="2 3" key="1">
    <citation type="submission" date="2017-09" db="EMBL/GenBank/DDBJ databases">
        <title>Genome sequencing of Besnoitia besnoiti strain Bb-Ger1.</title>
        <authorList>
            <person name="Schares G."/>
            <person name="Venepally P."/>
            <person name="Lorenzi H.A."/>
        </authorList>
    </citation>
    <scope>NUCLEOTIDE SEQUENCE [LARGE SCALE GENOMIC DNA]</scope>
    <source>
        <strain evidence="2 3">Bb-Ger1</strain>
    </source>
</reference>
<dbReference type="KEGG" id="bbes:BESB_025260"/>
<evidence type="ECO:0000313" key="3">
    <source>
        <dbReference type="Proteomes" id="UP000224006"/>
    </source>
</evidence>
<dbReference type="InterPro" id="IPR036755">
    <property type="entry name" value="SRS_dom_sf"/>
</dbReference>
<dbReference type="AlphaFoldDB" id="A0A2A9M856"/>
<gene>
    <name evidence="2" type="ORF">BESB_025260</name>
</gene>
<dbReference type="GeneID" id="40307586"/>
<dbReference type="RefSeq" id="XP_029215569.1">
    <property type="nucleotide sequence ID" value="XM_029361214.1"/>
</dbReference>
<evidence type="ECO:0000256" key="1">
    <source>
        <dbReference type="SAM" id="MobiDB-lite"/>
    </source>
</evidence>
<accession>A0A2A9M856</accession>
<dbReference type="Proteomes" id="UP000224006">
    <property type="component" value="Unassembled WGS sequence"/>
</dbReference>
<comment type="caution">
    <text evidence="2">The sequence shown here is derived from an EMBL/GenBank/DDBJ whole genome shotgun (WGS) entry which is preliminary data.</text>
</comment>
<dbReference type="EMBL" id="NWUJ01000014">
    <property type="protein sequence ID" value="PFH31560.1"/>
    <property type="molecule type" value="Genomic_DNA"/>
</dbReference>
<keyword evidence="3" id="KW-1185">Reference proteome</keyword>
<evidence type="ECO:0000313" key="2">
    <source>
        <dbReference type="EMBL" id="PFH31560.1"/>
    </source>
</evidence>
<name>A0A2A9M856_BESBE</name>
<organism evidence="2 3">
    <name type="scientific">Besnoitia besnoiti</name>
    <name type="common">Apicomplexan protozoan</name>
    <dbReference type="NCBI Taxonomy" id="94643"/>
    <lineage>
        <taxon>Eukaryota</taxon>
        <taxon>Sar</taxon>
        <taxon>Alveolata</taxon>
        <taxon>Apicomplexa</taxon>
        <taxon>Conoidasida</taxon>
        <taxon>Coccidia</taxon>
        <taxon>Eucoccidiorida</taxon>
        <taxon>Eimeriorina</taxon>
        <taxon>Sarcocystidae</taxon>
        <taxon>Besnoitia</taxon>
    </lineage>
</organism>
<sequence length="233" mass="24698">MTPTAQTGKPRHLQMRKEARYTTLEKPSATFSVLGERQRNMVTECPVTITVPEKTSPAPGPGAGEPQPESVVECTVGEGKDQQVTVSAKIQIVHIKCNPDTASSKPAEALQVFNNADGTCSQQRDLSALAPNGTRSQKSDKSVYTVAFPQLPSAAKSLGCRRESARQTGTSETQKCRTVSDVLAETHTSAAEPPTSDAASRRSGAYSWAAAGVLVSATTAARLAWKAPPRVPH</sequence>
<feature type="region of interest" description="Disordered" evidence="1">
    <location>
        <begin position="51"/>
        <end position="70"/>
    </location>
</feature>
<proteinExistence type="predicted"/>
<dbReference type="Gene3D" id="2.60.40.1320">
    <property type="entry name" value="SRS domain"/>
    <property type="match status" value="1"/>
</dbReference>
<dbReference type="VEuPathDB" id="ToxoDB:BESB_025260"/>
<protein>
    <submittedName>
        <fullName evidence="2">SAG-related sequence</fullName>
    </submittedName>
</protein>